<dbReference type="AlphaFoldDB" id="A0A2A5T4N1"/>
<proteinExistence type="predicted"/>
<dbReference type="EMBL" id="NBYY01000011">
    <property type="protein sequence ID" value="PCS23070.1"/>
    <property type="molecule type" value="Genomic_DNA"/>
</dbReference>
<gene>
    <name evidence="2" type="ORF">BTN49_1062</name>
</gene>
<dbReference type="Proteomes" id="UP000219020">
    <property type="component" value="Unassembled WGS sequence"/>
</dbReference>
<protein>
    <recommendedName>
        <fullName evidence="1">HicB-like antitoxin of toxin-antitoxin system domain-containing protein</fullName>
    </recommendedName>
</protein>
<comment type="caution">
    <text evidence="2">The sequence shown here is derived from an EMBL/GenBank/DDBJ whole genome shotgun (WGS) entry which is preliminary data.</text>
</comment>
<name>A0A2A5T4N1_9GAMM</name>
<dbReference type="InterPro" id="IPR031807">
    <property type="entry name" value="HicB-like"/>
</dbReference>
<dbReference type="SUPFAM" id="SSF143100">
    <property type="entry name" value="TTHA1013/TTHA0281-like"/>
    <property type="match status" value="1"/>
</dbReference>
<feature type="domain" description="HicB-like antitoxin of toxin-antitoxin system" evidence="1">
    <location>
        <begin position="9"/>
        <end position="53"/>
    </location>
</feature>
<organism evidence="2 3">
    <name type="scientific">Candidatus Enterovibrio escicola</name>
    <dbReference type="NCBI Taxonomy" id="1927127"/>
    <lineage>
        <taxon>Bacteria</taxon>
        <taxon>Pseudomonadati</taxon>
        <taxon>Pseudomonadota</taxon>
        <taxon>Gammaproteobacteria</taxon>
        <taxon>Vibrionales</taxon>
        <taxon>Vibrionaceae</taxon>
        <taxon>Enterovibrio</taxon>
    </lineage>
</organism>
<keyword evidence="3" id="KW-1185">Reference proteome</keyword>
<evidence type="ECO:0000313" key="2">
    <source>
        <dbReference type="EMBL" id="PCS23070.1"/>
    </source>
</evidence>
<accession>A0A2A5T4N1</accession>
<dbReference type="Pfam" id="PF15919">
    <property type="entry name" value="HicB_lk_antitox"/>
    <property type="match status" value="1"/>
</dbReference>
<dbReference type="InterPro" id="IPR035069">
    <property type="entry name" value="TTHA1013/TTHA0281-like"/>
</dbReference>
<dbReference type="Gene3D" id="3.30.160.250">
    <property type="match status" value="1"/>
</dbReference>
<sequence>MVHSGESNPIAIETGDDNTEFGVVFPDAADYFEDNDSYENALIKAKEALEFYF</sequence>
<evidence type="ECO:0000313" key="3">
    <source>
        <dbReference type="Proteomes" id="UP000219020"/>
    </source>
</evidence>
<evidence type="ECO:0000259" key="1">
    <source>
        <dbReference type="Pfam" id="PF15919"/>
    </source>
</evidence>
<reference evidence="3" key="1">
    <citation type="submission" date="2017-04" db="EMBL/GenBank/DDBJ databases">
        <title>Genome evolution of the luminous symbionts of deep sea anglerfish.</title>
        <authorList>
            <person name="Hendry T.A."/>
        </authorList>
    </citation>
    <scope>NUCLEOTIDE SEQUENCE [LARGE SCALE GENOMIC DNA]</scope>
</reference>